<name>A0A8F5RC10_9VIRU</name>
<dbReference type="EMBL" id="MZ089775">
    <property type="protein sequence ID" value="QXN75132.1"/>
    <property type="molecule type" value="Genomic_DNA"/>
</dbReference>
<sequence>MVEPIPSPQEVALPQKVGVIVFQRPDVRRLHVRLYKLGATSIRFSYDDESGSLEIQYVYEGHSYLFTCPYEFVPYMLRKGDDIA</sequence>
<reference evidence="1" key="1">
    <citation type="submission" date="2021-04" db="EMBL/GenBank/DDBJ databases">
        <title>Genomes of microviruses identified in yellow-bellied marmot fecal samples.</title>
        <authorList>
            <person name="Varsani A."/>
            <person name="Kraberger S."/>
            <person name="Chatterjee A."/>
            <person name="Richet C."/>
            <person name="Fontenele R.S."/>
            <person name="Schmidlin K."/>
            <person name="Blumstein D.T."/>
        </authorList>
    </citation>
    <scope>NUCLEOTIDE SEQUENCE</scope>
    <source>
        <strain evidence="1">Mar29</strain>
    </source>
</reference>
<organism evidence="1">
    <name type="scientific">Microvirus mar29</name>
    <dbReference type="NCBI Taxonomy" id="2851162"/>
    <lineage>
        <taxon>Viruses</taxon>
        <taxon>Monodnaviria</taxon>
        <taxon>Sangervirae</taxon>
        <taxon>Phixviricota</taxon>
        <taxon>Malgrandaviricetes</taxon>
        <taxon>Petitvirales</taxon>
        <taxon>Microviridae</taxon>
    </lineage>
</organism>
<proteinExistence type="predicted"/>
<evidence type="ECO:0000313" key="1">
    <source>
        <dbReference type="EMBL" id="QXN75132.1"/>
    </source>
</evidence>
<protein>
    <submittedName>
        <fullName evidence="1">Uncharacterized protein</fullName>
    </submittedName>
</protein>
<accession>A0A8F5RC10</accession>